<evidence type="ECO:0008006" key="4">
    <source>
        <dbReference type="Google" id="ProtNLM"/>
    </source>
</evidence>
<reference evidence="3" key="1">
    <citation type="submission" date="2016-10" db="EMBL/GenBank/DDBJ databases">
        <authorList>
            <person name="Varghese N."/>
        </authorList>
    </citation>
    <scope>NUCLEOTIDE SEQUENCE [LARGE SCALE GENOMIC DNA]</scope>
    <source>
        <strain evidence="3">DSM 44719</strain>
    </source>
</reference>
<dbReference type="Proteomes" id="UP000183407">
    <property type="component" value="Unassembled WGS sequence"/>
</dbReference>
<evidence type="ECO:0000313" key="2">
    <source>
        <dbReference type="EMBL" id="SEC24066.1"/>
    </source>
</evidence>
<name>A0A1H4QWQ1_RHOJO</name>
<organism evidence="2 3">
    <name type="scientific">Rhodococcus jostii</name>
    <dbReference type="NCBI Taxonomy" id="132919"/>
    <lineage>
        <taxon>Bacteria</taxon>
        <taxon>Bacillati</taxon>
        <taxon>Actinomycetota</taxon>
        <taxon>Actinomycetes</taxon>
        <taxon>Mycobacteriales</taxon>
        <taxon>Nocardiaceae</taxon>
        <taxon>Rhodococcus</taxon>
    </lineage>
</organism>
<feature type="region of interest" description="Disordered" evidence="1">
    <location>
        <begin position="76"/>
        <end position="109"/>
    </location>
</feature>
<evidence type="ECO:0000313" key="3">
    <source>
        <dbReference type="Proteomes" id="UP000183407"/>
    </source>
</evidence>
<protein>
    <recommendedName>
        <fullName evidence="4">DUF3263 domain-containing protein</fullName>
    </recommendedName>
</protein>
<dbReference type="EMBL" id="FNTL01000004">
    <property type="protein sequence ID" value="SEC24066.1"/>
    <property type="molecule type" value="Genomic_DNA"/>
</dbReference>
<dbReference type="RefSeq" id="WP_174695032.1">
    <property type="nucleotide sequence ID" value="NZ_FNTL01000004.1"/>
</dbReference>
<dbReference type="AlphaFoldDB" id="A0A1H4QWQ1"/>
<proteinExistence type="predicted"/>
<dbReference type="InterPro" id="IPR021678">
    <property type="entry name" value="DUF3263"/>
</dbReference>
<accession>A0A1H4QWQ1</accession>
<gene>
    <name evidence="2" type="ORF">SAMN04490220_1139</name>
</gene>
<evidence type="ECO:0000256" key="1">
    <source>
        <dbReference type="SAM" id="MobiDB-lite"/>
    </source>
</evidence>
<sequence length="109" mass="12533">MDTYTRAMLRFVQEWHPYGGCDDQIMPEFGITETTFYQRVLAILEHRRHLQLDDSERLALRSFCITKLHERGPTYRTGFSDTGAQAEVKSVRPGNADGLGPTTDNTRIR</sequence>
<dbReference type="Pfam" id="PF11662">
    <property type="entry name" value="DUF3263"/>
    <property type="match status" value="1"/>
</dbReference>